<evidence type="ECO:0008006" key="3">
    <source>
        <dbReference type="Google" id="ProtNLM"/>
    </source>
</evidence>
<evidence type="ECO:0000313" key="1">
    <source>
        <dbReference type="EMBL" id="PKR76834.1"/>
    </source>
</evidence>
<dbReference type="AlphaFoldDB" id="A0A2I0QR75"/>
<gene>
    <name evidence="1" type="ORF">CEY16_13550</name>
</gene>
<dbReference type="OrthoDB" id="2603210at2"/>
<dbReference type="InterPro" id="IPR021598">
    <property type="entry name" value="DUF3221"/>
</dbReference>
<dbReference type="Pfam" id="PF11518">
    <property type="entry name" value="DUF3221"/>
    <property type="match status" value="1"/>
</dbReference>
<dbReference type="Gene3D" id="2.40.50.140">
    <property type="entry name" value="Nucleic acid-binding proteins"/>
    <property type="match status" value="1"/>
</dbReference>
<sequence length="118" mass="13108">MKLSIIFFTILTLFGACSEITDEELDPEEADVEEGYIVDKDESRILVVGDITREEATKMDEQKLMSRSESSIQPPAVWFGVNNPGDYELGQLVRVEFEGMDASYPGQAGAEKIQIVGE</sequence>
<comment type="caution">
    <text evidence="1">The sequence shown here is derived from an EMBL/GenBank/DDBJ whole genome shotgun (WGS) entry which is preliminary data.</text>
</comment>
<keyword evidence="2" id="KW-1185">Reference proteome</keyword>
<name>A0A2I0QR75_9BACI</name>
<dbReference type="EMBL" id="PJNH01000004">
    <property type="protein sequence ID" value="PKR76834.1"/>
    <property type="molecule type" value="Genomic_DNA"/>
</dbReference>
<protein>
    <recommendedName>
        <fullName evidence="3">DUF3221 domain-containing protein</fullName>
    </recommendedName>
</protein>
<dbReference type="Proteomes" id="UP000243524">
    <property type="component" value="Unassembled WGS sequence"/>
</dbReference>
<dbReference type="InterPro" id="IPR012340">
    <property type="entry name" value="NA-bd_OB-fold"/>
</dbReference>
<dbReference type="RefSeq" id="WP_101332584.1">
    <property type="nucleotide sequence ID" value="NZ_PJNH01000004.1"/>
</dbReference>
<proteinExistence type="predicted"/>
<evidence type="ECO:0000313" key="2">
    <source>
        <dbReference type="Proteomes" id="UP000243524"/>
    </source>
</evidence>
<dbReference type="PROSITE" id="PS51257">
    <property type="entry name" value="PROKAR_LIPOPROTEIN"/>
    <property type="match status" value="1"/>
</dbReference>
<accession>A0A2I0QR75</accession>
<reference evidence="1 2" key="1">
    <citation type="submission" date="2017-06" db="EMBL/GenBank/DDBJ databases">
        <title>the draft geome sequence of Illustriluteabacillus marina B3227.</title>
        <authorList>
            <person name="He R.-H."/>
            <person name="Du Z.-J."/>
        </authorList>
    </citation>
    <scope>NUCLEOTIDE SEQUENCE [LARGE SCALE GENOMIC DNA]</scope>
    <source>
        <strain evidence="1 2">B3227</strain>
    </source>
</reference>
<organism evidence="1 2">
    <name type="scientific">Halalkalibacillus sediminis</name>
    <dbReference type="NCBI Taxonomy" id="2018042"/>
    <lineage>
        <taxon>Bacteria</taxon>
        <taxon>Bacillati</taxon>
        <taxon>Bacillota</taxon>
        <taxon>Bacilli</taxon>
        <taxon>Bacillales</taxon>
        <taxon>Bacillaceae</taxon>
        <taxon>Halalkalibacillus</taxon>
    </lineage>
</organism>